<sequence length="442" mass="45891">MSPRCVPPARPVSLPRVSPPPRAPAELWDRRAQEVAGRRGRGRRAAGRAGRDGGRGRRAPHSLRPDAGPGAPRAGAQRPERPGGDAGAERATSRWRRLQVSGAAPEIGPPPGTPPEVGAPSTAAPGRPRPGPRAAVGRLRSARRGACGRTGTGARGPRVPSRPPRGLVRPGPGPVPLPVPAGPPGALQPGAPVRAGARPGPGHPRRGGRPGWARARHPHPSPRGVSRAPLLPADATCPPPPPPVSGRWGPGPRALPRPCALRPGVSFTFCSAGREGCRWECAAVVGAECSDLTLALGPKADCEFPRFQSDDGVAPVVTPHRCLLPFLVLDVPQPGPGFSPEARCTLDLSLHQEAFPIPSRRLQPAVLAAPKLFLSPCRESGGHPARLFPGRLPEGKSSRRSLSQGPHGQTLLSPVADLPPKETTPVSTHTSNTGKNNTILGA</sequence>
<evidence type="ECO:0000313" key="2">
    <source>
        <dbReference type="EMBL" id="KAJ8793611.1"/>
    </source>
</evidence>
<proteinExistence type="predicted"/>
<accession>A0AB34HRC4</accession>
<feature type="compositionally biased region" description="Basic residues" evidence="1">
    <location>
        <begin position="203"/>
        <end position="220"/>
    </location>
</feature>
<protein>
    <recommendedName>
        <fullName evidence="4">Basic proline-rich protein-like</fullName>
    </recommendedName>
</protein>
<dbReference type="AlphaFoldDB" id="A0AB34HRC4"/>
<evidence type="ECO:0008006" key="4">
    <source>
        <dbReference type="Google" id="ProtNLM"/>
    </source>
</evidence>
<organism evidence="2 3">
    <name type="scientific">Eschrichtius robustus</name>
    <name type="common">California gray whale</name>
    <name type="synonym">Eschrichtius gibbosus</name>
    <dbReference type="NCBI Taxonomy" id="9764"/>
    <lineage>
        <taxon>Eukaryota</taxon>
        <taxon>Metazoa</taxon>
        <taxon>Chordata</taxon>
        <taxon>Craniata</taxon>
        <taxon>Vertebrata</taxon>
        <taxon>Euteleostomi</taxon>
        <taxon>Mammalia</taxon>
        <taxon>Eutheria</taxon>
        <taxon>Laurasiatheria</taxon>
        <taxon>Artiodactyla</taxon>
        <taxon>Whippomorpha</taxon>
        <taxon>Cetacea</taxon>
        <taxon>Mysticeti</taxon>
        <taxon>Eschrichtiidae</taxon>
        <taxon>Eschrichtius</taxon>
    </lineage>
</organism>
<feature type="compositionally biased region" description="Low complexity" evidence="1">
    <location>
        <begin position="65"/>
        <end position="77"/>
    </location>
</feature>
<feature type="compositionally biased region" description="Low complexity" evidence="1">
    <location>
        <begin position="115"/>
        <end position="147"/>
    </location>
</feature>
<feature type="compositionally biased region" description="Low complexity" evidence="1">
    <location>
        <begin position="155"/>
        <end position="170"/>
    </location>
</feature>
<feature type="compositionally biased region" description="Basic and acidic residues" evidence="1">
    <location>
        <begin position="27"/>
        <end position="37"/>
    </location>
</feature>
<gene>
    <name evidence="2" type="ORF">J1605_003619</name>
</gene>
<evidence type="ECO:0000256" key="1">
    <source>
        <dbReference type="SAM" id="MobiDB-lite"/>
    </source>
</evidence>
<keyword evidence="3" id="KW-1185">Reference proteome</keyword>
<name>A0AB34HRC4_ESCRO</name>
<feature type="compositionally biased region" description="Low complexity" evidence="1">
    <location>
        <begin position="184"/>
        <end position="200"/>
    </location>
</feature>
<feature type="region of interest" description="Disordered" evidence="1">
    <location>
        <begin position="384"/>
        <end position="442"/>
    </location>
</feature>
<dbReference type="EMBL" id="JAIQCJ010000963">
    <property type="protein sequence ID" value="KAJ8793611.1"/>
    <property type="molecule type" value="Genomic_DNA"/>
</dbReference>
<feature type="region of interest" description="Disordered" evidence="1">
    <location>
        <begin position="1"/>
        <end position="247"/>
    </location>
</feature>
<feature type="compositionally biased region" description="Pro residues" evidence="1">
    <location>
        <begin position="1"/>
        <end position="10"/>
    </location>
</feature>
<reference evidence="2 3" key="1">
    <citation type="submission" date="2022-11" db="EMBL/GenBank/DDBJ databases">
        <title>Whole genome sequence of Eschrichtius robustus ER-17-0199.</title>
        <authorList>
            <person name="Bruniche-Olsen A."/>
            <person name="Black A.N."/>
            <person name="Fields C.J."/>
            <person name="Walden K."/>
            <person name="Dewoody J.A."/>
        </authorList>
    </citation>
    <scope>NUCLEOTIDE SEQUENCE [LARGE SCALE GENOMIC DNA]</scope>
    <source>
        <strain evidence="2">ER-17-0199</strain>
        <tissue evidence="2">Blubber</tissue>
    </source>
</reference>
<feature type="compositionally biased region" description="Basic and acidic residues" evidence="1">
    <location>
        <begin position="78"/>
        <end position="92"/>
    </location>
</feature>
<evidence type="ECO:0000313" key="3">
    <source>
        <dbReference type="Proteomes" id="UP001159641"/>
    </source>
</evidence>
<comment type="caution">
    <text evidence="2">The sequence shown here is derived from an EMBL/GenBank/DDBJ whole genome shotgun (WGS) entry which is preliminary data.</text>
</comment>
<feature type="compositionally biased region" description="Polar residues" evidence="1">
    <location>
        <begin position="424"/>
        <end position="442"/>
    </location>
</feature>
<dbReference type="Proteomes" id="UP001159641">
    <property type="component" value="Unassembled WGS sequence"/>
</dbReference>
<feature type="compositionally biased region" description="Polar residues" evidence="1">
    <location>
        <begin position="400"/>
        <end position="412"/>
    </location>
</feature>
<feature type="compositionally biased region" description="Pro residues" evidence="1">
    <location>
        <begin position="171"/>
        <end position="183"/>
    </location>
</feature>